<accession>A0A8S3QBN6</accession>
<feature type="domain" description="GRAM" evidence="1">
    <location>
        <begin position="57"/>
        <end position="128"/>
    </location>
</feature>
<evidence type="ECO:0000313" key="2">
    <source>
        <dbReference type="EMBL" id="CAG2194033.1"/>
    </source>
</evidence>
<sequence>MEQATTQFRIDPHRFLRKPQAIAQKNPTLHPNPYALHLQRRQKMYPGIEMKILRDSAKVSQSDEPPLLGGELIQGIGRDVTYLCPYNGPIKGALTVTNYKLYFKSSERESLFILDVPLGLISKIEKIGGATSRGENSYGIDLICKSKIKFAILLLLLDNSSFKAAFGGSSFMCVEDKQDLVILQ</sequence>
<dbReference type="SUPFAM" id="SSF50729">
    <property type="entry name" value="PH domain-like"/>
    <property type="match status" value="1"/>
</dbReference>
<dbReference type="GO" id="GO:0052629">
    <property type="term" value="F:phosphatidylinositol-3,5-bisphosphate 3-phosphatase activity"/>
    <property type="evidence" value="ECO:0007669"/>
    <property type="project" value="UniProtKB-EC"/>
</dbReference>
<dbReference type="EC" id="3.1.3.95" evidence="2"/>
<dbReference type="Proteomes" id="UP000683360">
    <property type="component" value="Unassembled WGS sequence"/>
</dbReference>
<gene>
    <name evidence="2" type="ORF">MEDL_9070</name>
</gene>
<dbReference type="InterPro" id="IPR011993">
    <property type="entry name" value="PH-like_dom_sf"/>
</dbReference>
<dbReference type="InterPro" id="IPR004182">
    <property type="entry name" value="GRAM"/>
</dbReference>
<dbReference type="EMBL" id="CAJPWZ010000469">
    <property type="protein sequence ID" value="CAG2194033.1"/>
    <property type="molecule type" value="Genomic_DNA"/>
</dbReference>
<protein>
    <submittedName>
        <fullName evidence="2">MTMR1_2</fullName>
        <ecNumber evidence="2">3.1.3.64</ecNumber>
        <ecNumber evidence="2">3.1.3.95</ecNumber>
    </submittedName>
</protein>
<dbReference type="Pfam" id="PF02893">
    <property type="entry name" value="GRAM"/>
    <property type="match status" value="1"/>
</dbReference>
<dbReference type="GO" id="GO:0004438">
    <property type="term" value="F:phosphatidylinositol-3-phosphate phosphatase activity"/>
    <property type="evidence" value="ECO:0007669"/>
    <property type="project" value="UniProtKB-EC"/>
</dbReference>
<evidence type="ECO:0000259" key="1">
    <source>
        <dbReference type="SMART" id="SM00568"/>
    </source>
</evidence>
<organism evidence="2 3">
    <name type="scientific">Mytilus edulis</name>
    <name type="common">Blue mussel</name>
    <dbReference type="NCBI Taxonomy" id="6550"/>
    <lineage>
        <taxon>Eukaryota</taxon>
        <taxon>Metazoa</taxon>
        <taxon>Spiralia</taxon>
        <taxon>Lophotrochozoa</taxon>
        <taxon>Mollusca</taxon>
        <taxon>Bivalvia</taxon>
        <taxon>Autobranchia</taxon>
        <taxon>Pteriomorphia</taxon>
        <taxon>Mytilida</taxon>
        <taxon>Mytiloidea</taxon>
        <taxon>Mytilidae</taxon>
        <taxon>Mytilinae</taxon>
        <taxon>Mytilus</taxon>
    </lineage>
</organism>
<keyword evidence="2" id="KW-0378">Hydrolase</keyword>
<reference evidence="2" key="1">
    <citation type="submission" date="2021-03" db="EMBL/GenBank/DDBJ databases">
        <authorList>
            <person name="Bekaert M."/>
        </authorList>
    </citation>
    <scope>NUCLEOTIDE SEQUENCE</scope>
</reference>
<name>A0A8S3QBN6_MYTED</name>
<dbReference type="AlphaFoldDB" id="A0A8S3QBN6"/>
<comment type="caution">
    <text evidence="2">The sequence shown here is derived from an EMBL/GenBank/DDBJ whole genome shotgun (WGS) entry which is preliminary data.</text>
</comment>
<dbReference type="SMART" id="SM00568">
    <property type="entry name" value="GRAM"/>
    <property type="match status" value="1"/>
</dbReference>
<dbReference type="Gene3D" id="2.30.29.30">
    <property type="entry name" value="Pleckstrin-homology domain (PH domain)/Phosphotyrosine-binding domain (PTB)"/>
    <property type="match status" value="1"/>
</dbReference>
<dbReference type="EC" id="3.1.3.64" evidence="2"/>
<evidence type="ECO:0000313" key="3">
    <source>
        <dbReference type="Proteomes" id="UP000683360"/>
    </source>
</evidence>
<proteinExistence type="predicted"/>
<dbReference type="OrthoDB" id="271628at2759"/>
<keyword evidence="3" id="KW-1185">Reference proteome</keyword>